<evidence type="ECO:0000313" key="4">
    <source>
        <dbReference type="Proteomes" id="UP000292958"/>
    </source>
</evidence>
<reference evidence="3 4" key="1">
    <citation type="submission" date="2019-02" db="EMBL/GenBank/DDBJ databases">
        <title>Genomic Encyclopedia of Archaeal and Bacterial Type Strains, Phase II (KMG-II): from individual species to whole genera.</title>
        <authorList>
            <person name="Goeker M."/>
        </authorList>
    </citation>
    <scope>NUCLEOTIDE SEQUENCE [LARGE SCALE GENOMIC DNA]</scope>
    <source>
        <strain evidence="3 4">DSM 18101</strain>
    </source>
</reference>
<evidence type="ECO:0000256" key="2">
    <source>
        <dbReference type="SAM" id="SignalP"/>
    </source>
</evidence>
<feature type="signal peptide" evidence="2">
    <location>
        <begin position="1"/>
        <end position="30"/>
    </location>
</feature>
<dbReference type="EMBL" id="SHKW01000001">
    <property type="protein sequence ID" value="RZU42798.1"/>
    <property type="molecule type" value="Genomic_DNA"/>
</dbReference>
<accession>A0A4Q7YYG8</accession>
<dbReference type="RefSeq" id="WP_130420873.1">
    <property type="nucleotide sequence ID" value="NZ_SHKW01000001.1"/>
</dbReference>
<feature type="region of interest" description="Disordered" evidence="1">
    <location>
        <begin position="68"/>
        <end position="96"/>
    </location>
</feature>
<dbReference type="OrthoDB" id="122223at2"/>
<dbReference type="Proteomes" id="UP000292958">
    <property type="component" value="Unassembled WGS sequence"/>
</dbReference>
<proteinExistence type="predicted"/>
<keyword evidence="2" id="KW-0732">Signal</keyword>
<evidence type="ECO:0000256" key="1">
    <source>
        <dbReference type="SAM" id="MobiDB-lite"/>
    </source>
</evidence>
<keyword evidence="4" id="KW-1185">Reference proteome</keyword>
<evidence type="ECO:0000313" key="3">
    <source>
        <dbReference type="EMBL" id="RZU42798.1"/>
    </source>
</evidence>
<gene>
    <name evidence="3" type="ORF">BDD14_4394</name>
</gene>
<organism evidence="3 4">
    <name type="scientific">Edaphobacter modestus</name>
    <dbReference type="NCBI Taxonomy" id="388466"/>
    <lineage>
        <taxon>Bacteria</taxon>
        <taxon>Pseudomonadati</taxon>
        <taxon>Acidobacteriota</taxon>
        <taxon>Terriglobia</taxon>
        <taxon>Terriglobales</taxon>
        <taxon>Acidobacteriaceae</taxon>
        <taxon>Edaphobacter</taxon>
    </lineage>
</organism>
<dbReference type="Gene3D" id="1.20.120.1490">
    <property type="match status" value="1"/>
</dbReference>
<protein>
    <recommendedName>
        <fullName evidence="5">Spy/CpxP family protein refolding chaperone</fullName>
    </recommendedName>
</protein>
<sequence>MTITMFRKAGMRMAMVALCTGALCALPVMAQDTAPAASQGTEGTHGHQRGDATAMLTQKLNLTTDQQAQVKSINDDARSQVMALRNDTSMSNDDKRSKMMEIRKTSQDKIRAVLTDDQKTKYDEMQAEMRERMKDRQQGAPAPQ</sequence>
<comment type="caution">
    <text evidence="3">The sequence shown here is derived from an EMBL/GenBank/DDBJ whole genome shotgun (WGS) entry which is preliminary data.</text>
</comment>
<dbReference type="AlphaFoldDB" id="A0A4Q7YYG8"/>
<feature type="chain" id="PRO_5020443610" description="Spy/CpxP family protein refolding chaperone" evidence="2">
    <location>
        <begin position="31"/>
        <end position="144"/>
    </location>
</feature>
<name>A0A4Q7YYG8_9BACT</name>
<evidence type="ECO:0008006" key="5">
    <source>
        <dbReference type="Google" id="ProtNLM"/>
    </source>
</evidence>